<comment type="caution">
    <text evidence="1">The sequence shown here is derived from an EMBL/GenBank/DDBJ whole genome shotgun (WGS) entry which is preliminary data.</text>
</comment>
<dbReference type="EMBL" id="WPHU01000002">
    <property type="protein sequence ID" value="MVA55966.1"/>
    <property type="molecule type" value="Genomic_DNA"/>
</dbReference>
<dbReference type="RefSeq" id="WP_156590714.1">
    <property type="nucleotide sequence ID" value="NZ_WPHU01000002.1"/>
</dbReference>
<gene>
    <name evidence="1" type="ORF">GOZ88_07550</name>
</gene>
<dbReference type="Proteomes" id="UP000440716">
    <property type="component" value="Unassembled WGS sequence"/>
</dbReference>
<dbReference type="AlphaFoldDB" id="A0A7K1RD95"/>
<name>A0A7K1RD95_AGRVI</name>
<sequence>MRETRKITLIIAPNRDAAAKTCDAWQVPRGRLGDGRALRVITCPEGLRGWHEGTACLIDFNLFGREDVRLKDLAQSLLASGRLRRIGFKELRELRGEHGSRGEVV</sequence>
<evidence type="ECO:0000313" key="1">
    <source>
        <dbReference type="EMBL" id="MVA55966.1"/>
    </source>
</evidence>
<reference evidence="1 2" key="1">
    <citation type="submission" date="2019-12" db="EMBL/GenBank/DDBJ databases">
        <title>Whole-genome sequencing of Allorhizobium vitis.</title>
        <authorList>
            <person name="Gan H.M."/>
            <person name="Szegedi E."/>
            <person name="Burr T."/>
            <person name="Savka M.A."/>
        </authorList>
    </citation>
    <scope>NUCLEOTIDE SEQUENCE [LARGE SCALE GENOMIC DNA]</scope>
    <source>
        <strain evidence="1 2">CG415</strain>
    </source>
</reference>
<organism evidence="1 2">
    <name type="scientific">Agrobacterium vitis</name>
    <name type="common">Rhizobium vitis</name>
    <dbReference type="NCBI Taxonomy" id="373"/>
    <lineage>
        <taxon>Bacteria</taxon>
        <taxon>Pseudomonadati</taxon>
        <taxon>Pseudomonadota</taxon>
        <taxon>Alphaproteobacteria</taxon>
        <taxon>Hyphomicrobiales</taxon>
        <taxon>Rhizobiaceae</taxon>
        <taxon>Rhizobium/Agrobacterium group</taxon>
        <taxon>Agrobacterium</taxon>
    </lineage>
</organism>
<protein>
    <submittedName>
        <fullName evidence="1">Uncharacterized protein</fullName>
    </submittedName>
</protein>
<accession>A0A7K1RD95</accession>
<evidence type="ECO:0000313" key="2">
    <source>
        <dbReference type="Proteomes" id="UP000440716"/>
    </source>
</evidence>
<proteinExistence type="predicted"/>